<gene>
    <name evidence="7" type="ORF">QIS96_17540</name>
</gene>
<keyword evidence="3" id="KW-0804">Transcription</keyword>
<dbReference type="RefSeq" id="WP_282543556.1">
    <property type="nucleotide sequence ID" value="NZ_JASCIQ010000017.1"/>
</dbReference>
<evidence type="ECO:0000256" key="5">
    <source>
        <dbReference type="SAM" id="MobiDB-lite"/>
    </source>
</evidence>
<keyword evidence="1" id="KW-0805">Transcription regulation</keyword>
<accession>A0ABT6SBN7</accession>
<evidence type="ECO:0000259" key="6">
    <source>
        <dbReference type="PROSITE" id="PS50949"/>
    </source>
</evidence>
<dbReference type="Gene3D" id="1.20.120.530">
    <property type="entry name" value="GntR ligand-binding domain-like"/>
    <property type="match status" value="1"/>
</dbReference>
<comment type="caution">
    <text evidence="7">The sequence shown here is derived from an EMBL/GenBank/DDBJ whole genome shotgun (WGS) entry which is preliminary data.</text>
</comment>
<dbReference type="Proteomes" id="UP001223978">
    <property type="component" value="Unassembled WGS sequence"/>
</dbReference>
<evidence type="ECO:0000256" key="4">
    <source>
        <dbReference type="ARBA" id="ARBA00038414"/>
    </source>
</evidence>
<dbReference type="Pfam" id="PF00392">
    <property type="entry name" value="GntR"/>
    <property type="match status" value="1"/>
</dbReference>
<feature type="region of interest" description="Disordered" evidence="5">
    <location>
        <begin position="206"/>
        <end position="233"/>
    </location>
</feature>
<evidence type="ECO:0000256" key="3">
    <source>
        <dbReference type="ARBA" id="ARBA00023163"/>
    </source>
</evidence>
<dbReference type="Gene3D" id="1.10.10.10">
    <property type="entry name" value="Winged helix-like DNA-binding domain superfamily/Winged helix DNA-binding domain"/>
    <property type="match status" value="1"/>
</dbReference>
<evidence type="ECO:0000256" key="1">
    <source>
        <dbReference type="ARBA" id="ARBA00023015"/>
    </source>
</evidence>
<evidence type="ECO:0000313" key="8">
    <source>
        <dbReference type="Proteomes" id="UP001223978"/>
    </source>
</evidence>
<dbReference type="InterPro" id="IPR053714">
    <property type="entry name" value="Iso_Racemase_Enz_sf"/>
</dbReference>
<dbReference type="SMART" id="SM00345">
    <property type="entry name" value="HTH_GNTR"/>
    <property type="match status" value="1"/>
</dbReference>
<sequence length="486" mass="51507">MTTDRATSSESTLRDQVRDEIRDRISDGRYPAGARLVEQRLADEYGTSRIPVREALRMLESEGLVVTVPRRGVVVASLSRDDLEHLYNLREALDAMAFRLAAARATPGEVRALHRLLEQMRAAVEGGDHREIVAVNTEFHNRVVEMAGNPHLGTALQPVDGRLRVMYGINHDYERQFAEHEALVEAIADGDADRAAALATAHVEASRHRTLDGYTEDRPVPAPSPGPAKAPSGARRRLLVINPNISESVSDLIEAEARRAASPGTEIVMRTADSGVAYIETRLESMLAGPAVAELIAQAGSTADAVVVAAFGDPGMPALKELVDVPVVGITEAALATASLLGARMSIVAISERIAPWYRDCVERNGLLGRLASIRSLRDPLNGIGTVQDDFGPDLVRLANQVVAEDGADVVILAGAPLAGLAREVADQIPVPVVDGVSAGIAQAEALVRLAPGPARAGSYAGPPAKPHRGLSPELAAALDAAQNRA</sequence>
<dbReference type="Gene3D" id="3.40.50.12500">
    <property type="match status" value="1"/>
</dbReference>
<feature type="domain" description="HTH gntR-type" evidence="6">
    <location>
        <begin position="11"/>
        <end position="78"/>
    </location>
</feature>
<dbReference type="SUPFAM" id="SSF46785">
    <property type="entry name" value="Winged helix' DNA-binding domain"/>
    <property type="match status" value="1"/>
</dbReference>
<evidence type="ECO:0000313" key="7">
    <source>
        <dbReference type="EMBL" id="MDI3405617.1"/>
    </source>
</evidence>
<dbReference type="InterPro" id="IPR015942">
    <property type="entry name" value="Asp/Glu/hydantoin_racemase"/>
</dbReference>
<dbReference type="Pfam" id="PF01177">
    <property type="entry name" value="Asp_Glu_race"/>
    <property type="match status" value="1"/>
</dbReference>
<dbReference type="InterPro" id="IPR052186">
    <property type="entry name" value="Hydantoin_racemase-like"/>
</dbReference>
<name>A0ABT6SBN7_9ACTN</name>
<comment type="similarity">
    <text evidence="4">Belongs to the HyuE racemase family.</text>
</comment>
<keyword evidence="2" id="KW-0238">DNA-binding</keyword>
<evidence type="ECO:0000256" key="2">
    <source>
        <dbReference type="ARBA" id="ARBA00023125"/>
    </source>
</evidence>
<dbReference type="PRINTS" id="PR00035">
    <property type="entry name" value="HTHGNTR"/>
</dbReference>
<proteinExistence type="inferred from homology"/>
<keyword evidence="8" id="KW-1185">Reference proteome</keyword>
<dbReference type="PANTHER" id="PTHR28047:SF5">
    <property type="entry name" value="PROTEIN DCG1"/>
    <property type="match status" value="1"/>
</dbReference>
<dbReference type="InterPro" id="IPR011711">
    <property type="entry name" value="GntR_C"/>
</dbReference>
<dbReference type="InterPro" id="IPR000524">
    <property type="entry name" value="Tscrpt_reg_HTH_GntR"/>
</dbReference>
<dbReference type="InterPro" id="IPR036388">
    <property type="entry name" value="WH-like_DNA-bd_sf"/>
</dbReference>
<organism evidence="7 8">
    <name type="scientific">Streptomyces cavernicola</name>
    <dbReference type="NCBI Taxonomy" id="3043613"/>
    <lineage>
        <taxon>Bacteria</taxon>
        <taxon>Bacillati</taxon>
        <taxon>Actinomycetota</taxon>
        <taxon>Actinomycetes</taxon>
        <taxon>Kitasatosporales</taxon>
        <taxon>Streptomycetaceae</taxon>
        <taxon>Streptomyces</taxon>
    </lineage>
</organism>
<dbReference type="EMBL" id="JASCIQ010000017">
    <property type="protein sequence ID" value="MDI3405617.1"/>
    <property type="molecule type" value="Genomic_DNA"/>
</dbReference>
<dbReference type="InterPro" id="IPR036390">
    <property type="entry name" value="WH_DNA-bd_sf"/>
</dbReference>
<reference evidence="7 8" key="1">
    <citation type="submission" date="2023-05" db="EMBL/GenBank/DDBJ databases">
        <title>Draft genome sequence of Streptomyces sp. B-S-A6 isolated from a cave soil in Thailand.</title>
        <authorList>
            <person name="Chamroensaksri N."/>
            <person name="Muangham S."/>
        </authorList>
    </citation>
    <scope>NUCLEOTIDE SEQUENCE [LARGE SCALE GENOMIC DNA]</scope>
    <source>
        <strain evidence="7 8">B-S-A6</strain>
    </source>
</reference>
<dbReference type="SUPFAM" id="SSF48008">
    <property type="entry name" value="GntR ligand-binding domain-like"/>
    <property type="match status" value="1"/>
</dbReference>
<dbReference type="PANTHER" id="PTHR28047">
    <property type="entry name" value="PROTEIN DCG1"/>
    <property type="match status" value="1"/>
</dbReference>
<feature type="compositionally biased region" description="Basic and acidic residues" evidence="5">
    <location>
        <begin position="206"/>
        <end position="219"/>
    </location>
</feature>
<protein>
    <submittedName>
        <fullName evidence="7">Aspartate/glutamate racemase family protein</fullName>
    </submittedName>
</protein>
<dbReference type="InterPro" id="IPR008920">
    <property type="entry name" value="TF_FadR/GntR_C"/>
</dbReference>
<dbReference type="Pfam" id="PF07729">
    <property type="entry name" value="FCD"/>
    <property type="match status" value="1"/>
</dbReference>
<dbReference type="SMART" id="SM00895">
    <property type="entry name" value="FCD"/>
    <property type="match status" value="1"/>
</dbReference>
<dbReference type="CDD" id="cd07377">
    <property type="entry name" value="WHTH_GntR"/>
    <property type="match status" value="1"/>
</dbReference>
<dbReference type="PROSITE" id="PS50949">
    <property type="entry name" value="HTH_GNTR"/>
    <property type="match status" value="1"/>
</dbReference>